<gene>
    <name evidence="11" type="ORF">DVH24_005481</name>
</gene>
<keyword evidence="2" id="KW-0813">Transport</keyword>
<evidence type="ECO:0000313" key="11">
    <source>
        <dbReference type="EMBL" id="RXI07708.1"/>
    </source>
</evidence>
<evidence type="ECO:0000256" key="6">
    <source>
        <dbReference type="ARBA" id="ARBA00022989"/>
    </source>
</evidence>
<dbReference type="InterPro" id="IPR029063">
    <property type="entry name" value="SAM-dependent_MTases_sf"/>
</dbReference>
<name>A0A498KJ25_MALDO</name>
<dbReference type="CDD" id="cd08760">
    <property type="entry name" value="Cyt_b561_FRRS1_like"/>
    <property type="match status" value="1"/>
</dbReference>
<dbReference type="InterPro" id="IPR045266">
    <property type="entry name" value="DOH_DOMON"/>
</dbReference>
<dbReference type="SMART" id="SM00665">
    <property type="entry name" value="B561"/>
    <property type="match status" value="1"/>
</dbReference>
<dbReference type="Pfam" id="PF03188">
    <property type="entry name" value="Cytochrom_B561"/>
    <property type="match status" value="1"/>
</dbReference>
<keyword evidence="12" id="KW-1185">Reference proteome</keyword>
<evidence type="ECO:0000256" key="8">
    <source>
        <dbReference type="SAM" id="Phobius"/>
    </source>
</evidence>
<dbReference type="EMBL" id="RDQH01000327">
    <property type="protein sequence ID" value="RXI07708.1"/>
    <property type="molecule type" value="Genomic_DNA"/>
</dbReference>
<feature type="transmembrane region" description="Helical" evidence="8">
    <location>
        <begin position="505"/>
        <end position="530"/>
    </location>
</feature>
<keyword evidence="5" id="KW-0249">Electron transport</keyword>
<feature type="transmembrane region" description="Helical" evidence="8">
    <location>
        <begin position="580"/>
        <end position="600"/>
    </location>
</feature>
<feature type="domain" description="DOMON" evidence="9">
    <location>
        <begin position="319"/>
        <end position="434"/>
    </location>
</feature>
<dbReference type="AlphaFoldDB" id="A0A498KJ25"/>
<evidence type="ECO:0000256" key="7">
    <source>
        <dbReference type="ARBA" id="ARBA00023136"/>
    </source>
</evidence>
<dbReference type="InterPro" id="IPR009902">
    <property type="entry name" value="DUF1442"/>
</dbReference>
<evidence type="ECO:0000256" key="3">
    <source>
        <dbReference type="ARBA" id="ARBA00022692"/>
    </source>
</evidence>
<comment type="subcellular location">
    <subcellularLocation>
        <location evidence="1">Membrane</location>
    </subcellularLocation>
</comment>
<feature type="transmembrane region" description="Helical" evidence="8">
    <location>
        <begin position="606"/>
        <end position="627"/>
    </location>
</feature>
<protein>
    <recommendedName>
        <fullName evidence="13">Cytochrome b561 and DOMON domain-containing protein</fullName>
    </recommendedName>
</protein>
<dbReference type="Gene3D" id="1.20.120.1770">
    <property type="match status" value="1"/>
</dbReference>
<evidence type="ECO:0008006" key="13">
    <source>
        <dbReference type="Google" id="ProtNLM"/>
    </source>
</evidence>
<evidence type="ECO:0000256" key="1">
    <source>
        <dbReference type="ARBA" id="ARBA00004370"/>
    </source>
</evidence>
<feature type="transmembrane region" description="Helical" evidence="8">
    <location>
        <begin position="475"/>
        <end position="493"/>
    </location>
</feature>
<dbReference type="STRING" id="3750.A0A498KJ25"/>
<sequence length="647" mass="71609">MGAMRVMEWSAESATKAYFDTLKLCNDRGRQCVSWKTQEPGSNEFVSALAAGMKAKLIVEVTSTVSPSTIALAVAAKHTGGKLVCILPEPVLNESKKVIRDLGLKDLVEFKTSDPSELLSNYKNIDFSMVDCKNDDYTRLLKLLDVNPRKSVVVANNLVGERKGLEGHLGMMEKRAPVRSTKNSIGKGMEVNVIGKNTEVGKGYWRGGSKRRSGKSKWAVKVDEKSGKDHIFRFLIFPMASLGSWSVFASRFAFRLCILTLVLEAKFDVMAADGSYVPGVNSAGGGNDASEPCDNDLSSFMLPPYSNSSSDLVCRPIWNTFVLRYSQTEDHVVNIILSAVYTTGWVGIGFSKDGMMVGSSAIVGWINRKGEARIKQYYLQGSKVSLVIPDKGELPLTGIPASVVLHGPRIYLAFQMKFQARLARQPIILAIGSGYPKHHHLTKHNDKTTVMFDFSAGSASVREAPSDIGQMKKNHGILAIFGWGLIIPIGAIVPRYLKHKEPLWYYLHSIIQFVGFVIGLAAVVLGQQLYTKIGANFPTHRGIGIFVLVLSILQILAFFLRPNKDAKNIRKYWNWYHHWLGRFAVFFAAVNIVLGIKIGGEGNDWKIGYGFLLGVILVSVILLEVLARMRRTEKDDITPNFQMNPIQ</sequence>
<dbReference type="Gene3D" id="3.40.50.150">
    <property type="entry name" value="Vaccinia Virus protein VP39"/>
    <property type="match status" value="1"/>
</dbReference>
<dbReference type="GO" id="GO:0016020">
    <property type="term" value="C:membrane"/>
    <property type="evidence" value="ECO:0007669"/>
    <property type="project" value="UniProtKB-SubCell"/>
</dbReference>
<dbReference type="Pfam" id="PF03351">
    <property type="entry name" value="DOMON"/>
    <property type="match status" value="1"/>
</dbReference>
<evidence type="ECO:0000259" key="9">
    <source>
        <dbReference type="PROSITE" id="PS50836"/>
    </source>
</evidence>
<dbReference type="InterPro" id="IPR005018">
    <property type="entry name" value="DOMON_domain"/>
</dbReference>
<evidence type="ECO:0000256" key="5">
    <source>
        <dbReference type="ARBA" id="ARBA00022982"/>
    </source>
</evidence>
<dbReference type="PROSITE" id="PS50939">
    <property type="entry name" value="CYTOCHROME_B561"/>
    <property type="match status" value="1"/>
</dbReference>
<comment type="caution">
    <text evidence="11">The sequence shown here is derived from an EMBL/GenBank/DDBJ whole genome shotgun (WGS) entry which is preliminary data.</text>
</comment>
<dbReference type="PROSITE" id="PS50836">
    <property type="entry name" value="DOMON"/>
    <property type="match status" value="1"/>
</dbReference>
<organism evidence="11 12">
    <name type="scientific">Malus domestica</name>
    <name type="common">Apple</name>
    <name type="synonym">Pyrus malus</name>
    <dbReference type="NCBI Taxonomy" id="3750"/>
    <lineage>
        <taxon>Eukaryota</taxon>
        <taxon>Viridiplantae</taxon>
        <taxon>Streptophyta</taxon>
        <taxon>Embryophyta</taxon>
        <taxon>Tracheophyta</taxon>
        <taxon>Spermatophyta</taxon>
        <taxon>Magnoliopsida</taxon>
        <taxon>eudicotyledons</taxon>
        <taxon>Gunneridae</taxon>
        <taxon>Pentapetalae</taxon>
        <taxon>rosids</taxon>
        <taxon>fabids</taxon>
        <taxon>Rosales</taxon>
        <taxon>Rosaceae</taxon>
        <taxon>Amygdaloideae</taxon>
        <taxon>Maleae</taxon>
        <taxon>Malus</taxon>
    </lineage>
</organism>
<keyword evidence="7 8" id="KW-0472">Membrane</keyword>
<dbReference type="PANTHER" id="PTHR23130:SF115">
    <property type="entry name" value="OS01G0680900 PROTEIN"/>
    <property type="match status" value="1"/>
</dbReference>
<reference evidence="11 12" key="1">
    <citation type="submission" date="2018-10" db="EMBL/GenBank/DDBJ databases">
        <title>A high-quality apple genome assembly.</title>
        <authorList>
            <person name="Hu J."/>
        </authorList>
    </citation>
    <scope>NUCLEOTIDE SEQUENCE [LARGE SCALE GENOMIC DNA]</scope>
    <source>
        <strain evidence="12">cv. HFTH1</strain>
        <tissue evidence="11">Young leaf</tissue>
    </source>
</reference>
<dbReference type="SMART" id="SM00664">
    <property type="entry name" value="DoH"/>
    <property type="match status" value="1"/>
</dbReference>
<feature type="domain" description="Cytochrome b561" evidence="10">
    <location>
        <begin position="435"/>
        <end position="632"/>
    </location>
</feature>
<keyword evidence="3 8" id="KW-0812">Transmembrane</keyword>
<evidence type="ECO:0000259" key="10">
    <source>
        <dbReference type="PROSITE" id="PS50939"/>
    </source>
</evidence>
<dbReference type="CDD" id="cd09631">
    <property type="entry name" value="DOMON_DOH"/>
    <property type="match status" value="1"/>
</dbReference>
<evidence type="ECO:0000256" key="2">
    <source>
        <dbReference type="ARBA" id="ARBA00022448"/>
    </source>
</evidence>
<keyword evidence="6 8" id="KW-1133">Transmembrane helix</keyword>
<dbReference type="InterPro" id="IPR006593">
    <property type="entry name" value="Cyt_b561/ferric_Rdtase_TM"/>
</dbReference>
<keyword evidence="4" id="KW-0732">Signal</keyword>
<accession>A0A498KJ25</accession>
<dbReference type="PANTHER" id="PTHR23130">
    <property type="entry name" value="CYTOCHROME B561 AND DOMON DOMAIN-CONTAINING PROTEIN"/>
    <property type="match status" value="1"/>
</dbReference>
<dbReference type="Pfam" id="PF07279">
    <property type="entry name" value="DUF1442"/>
    <property type="match status" value="1"/>
</dbReference>
<feature type="transmembrane region" description="Helical" evidence="8">
    <location>
        <begin position="542"/>
        <end position="560"/>
    </location>
</feature>
<dbReference type="Proteomes" id="UP000290289">
    <property type="component" value="Chromosome 1"/>
</dbReference>
<proteinExistence type="predicted"/>
<evidence type="ECO:0000313" key="12">
    <source>
        <dbReference type="Proteomes" id="UP000290289"/>
    </source>
</evidence>
<evidence type="ECO:0000256" key="4">
    <source>
        <dbReference type="ARBA" id="ARBA00022729"/>
    </source>
</evidence>